<organism evidence="1 2">
    <name type="scientific">Mammaliicoccus sciuri</name>
    <name type="common">Staphylococcus sciuri</name>
    <dbReference type="NCBI Taxonomy" id="1296"/>
    <lineage>
        <taxon>Bacteria</taxon>
        <taxon>Bacillati</taxon>
        <taxon>Bacillota</taxon>
        <taxon>Bacilli</taxon>
        <taxon>Bacillales</taxon>
        <taxon>Staphylococcaceae</taxon>
        <taxon>Mammaliicoccus</taxon>
    </lineage>
</organism>
<accession>A0AAW5LJ54</accession>
<comment type="caution">
    <text evidence="1">The sequence shown here is derived from an EMBL/GenBank/DDBJ whole genome shotgun (WGS) entry which is preliminary data.</text>
</comment>
<sequence length="75" mass="8827">MSYDEFVEYYYALTKEAEEQFGTKSQYLSDLLDEYNETAEPNVTTGTIFATAMYDSMKKQNDMIFLNLAKKFFEN</sequence>
<dbReference type="RefSeq" id="WP_196307663.1">
    <property type="nucleotide sequence ID" value="NZ_JANILD010000002.1"/>
</dbReference>
<dbReference type="InterPro" id="IPR057995">
    <property type="entry name" value="Phage_80a_gp11"/>
</dbReference>
<dbReference type="EMBL" id="JANILD010000002">
    <property type="protein sequence ID" value="MCQ9303097.1"/>
    <property type="molecule type" value="Genomic_DNA"/>
</dbReference>
<proteinExistence type="predicted"/>
<dbReference type="Proteomes" id="UP001204068">
    <property type="component" value="Unassembled WGS sequence"/>
</dbReference>
<evidence type="ECO:0000313" key="1">
    <source>
        <dbReference type="EMBL" id="MCQ9303097.1"/>
    </source>
</evidence>
<evidence type="ECO:0008006" key="3">
    <source>
        <dbReference type="Google" id="ProtNLM"/>
    </source>
</evidence>
<gene>
    <name evidence="1" type="ORF">NQ032_05600</name>
</gene>
<name>A0AAW5LJ54_MAMSC</name>
<protein>
    <recommendedName>
        <fullName evidence="3">Phage protein</fullName>
    </recommendedName>
</protein>
<reference evidence="1" key="1">
    <citation type="submission" date="2022-07" db="EMBL/GenBank/DDBJ databases">
        <title>Bacterial species isolated from the porcine tonsil microbiota.</title>
        <authorList>
            <person name="Oliveira I.M.F."/>
        </authorList>
    </citation>
    <scope>NUCLEOTIDE SEQUENCE</scope>
    <source>
        <strain evidence="1">8QC2O2</strain>
    </source>
</reference>
<dbReference type="AlphaFoldDB" id="A0AAW5LJ54"/>
<dbReference type="Pfam" id="PF25605">
    <property type="entry name" value="Phage_80a_gp11"/>
    <property type="match status" value="1"/>
</dbReference>
<evidence type="ECO:0000313" key="2">
    <source>
        <dbReference type="Proteomes" id="UP001204068"/>
    </source>
</evidence>